<name>A0A934RCT5_9BACT</name>
<comment type="caution">
    <text evidence="2">The sequence shown here is derived from an EMBL/GenBank/DDBJ whole genome shotgun (WGS) entry which is preliminary data.</text>
</comment>
<evidence type="ECO:0008006" key="4">
    <source>
        <dbReference type="Google" id="ProtNLM"/>
    </source>
</evidence>
<reference evidence="2" key="1">
    <citation type="submission" date="2021-01" db="EMBL/GenBank/DDBJ databases">
        <title>Modified the classification status of verrucomicrobia.</title>
        <authorList>
            <person name="Feng X."/>
        </authorList>
    </citation>
    <scope>NUCLEOTIDE SEQUENCE</scope>
    <source>
        <strain evidence="2">KCTC 22201</strain>
    </source>
</reference>
<evidence type="ECO:0000313" key="3">
    <source>
        <dbReference type="Proteomes" id="UP000658278"/>
    </source>
</evidence>
<evidence type="ECO:0000256" key="1">
    <source>
        <dbReference type="SAM" id="Phobius"/>
    </source>
</evidence>
<keyword evidence="3" id="KW-1185">Reference proteome</keyword>
<sequence length="185" mass="20552">MAQLKFPEIDAPPRSGFRNLNGDGGRTELWISLPILVVITAISWGSSWVSRDTDPGFNWIGCLLVVALAWYSMRLFNVTIVEHSEDALRIQRRGRKHVIPYSDVLSVRESGRFAGGGAVLGTTHARYVTVTLKRAYPFGRSFYFYTKNEYGDFDGLSGPAKLIQSYAASAQLQEDRRDAAAEDGS</sequence>
<organism evidence="2 3">
    <name type="scientific">Haloferula rosea</name>
    <dbReference type="NCBI Taxonomy" id="490093"/>
    <lineage>
        <taxon>Bacteria</taxon>
        <taxon>Pseudomonadati</taxon>
        <taxon>Verrucomicrobiota</taxon>
        <taxon>Verrucomicrobiia</taxon>
        <taxon>Verrucomicrobiales</taxon>
        <taxon>Verrucomicrobiaceae</taxon>
        <taxon>Haloferula</taxon>
    </lineage>
</organism>
<dbReference type="RefSeq" id="WP_200277855.1">
    <property type="nucleotide sequence ID" value="NZ_JAENII010000004.1"/>
</dbReference>
<protein>
    <recommendedName>
        <fullName evidence="4">PH domain-containing protein</fullName>
    </recommendedName>
</protein>
<dbReference type="Proteomes" id="UP000658278">
    <property type="component" value="Unassembled WGS sequence"/>
</dbReference>
<dbReference type="EMBL" id="JAENII010000004">
    <property type="protein sequence ID" value="MBK1826676.1"/>
    <property type="molecule type" value="Genomic_DNA"/>
</dbReference>
<feature type="transmembrane region" description="Helical" evidence="1">
    <location>
        <begin position="29"/>
        <end position="49"/>
    </location>
</feature>
<accession>A0A934RCT5</accession>
<keyword evidence="1" id="KW-1133">Transmembrane helix</keyword>
<keyword evidence="1" id="KW-0812">Transmembrane</keyword>
<evidence type="ECO:0000313" key="2">
    <source>
        <dbReference type="EMBL" id="MBK1826676.1"/>
    </source>
</evidence>
<dbReference type="AlphaFoldDB" id="A0A934RCT5"/>
<keyword evidence="1" id="KW-0472">Membrane</keyword>
<gene>
    <name evidence="2" type="ORF">JIN81_06575</name>
</gene>
<proteinExistence type="predicted"/>
<feature type="transmembrane region" description="Helical" evidence="1">
    <location>
        <begin position="56"/>
        <end position="73"/>
    </location>
</feature>